<dbReference type="Pfam" id="PF00196">
    <property type="entry name" value="GerE"/>
    <property type="match status" value="1"/>
</dbReference>
<dbReference type="PANTHER" id="PTHR44688:SF16">
    <property type="entry name" value="DNA-BINDING TRANSCRIPTIONAL ACTIVATOR DEVR_DOSR"/>
    <property type="match status" value="1"/>
</dbReference>
<comment type="caution">
    <text evidence="5">The sequence shown here is derived from an EMBL/GenBank/DDBJ whole genome shotgun (WGS) entry which is preliminary data.</text>
</comment>
<organism evidence="5 6">
    <name type="scientific">Nakamurella alba</name>
    <dbReference type="NCBI Taxonomy" id="2665158"/>
    <lineage>
        <taxon>Bacteria</taxon>
        <taxon>Bacillati</taxon>
        <taxon>Actinomycetota</taxon>
        <taxon>Actinomycetes</taxon>
        <taxon>Nakamurellales</taxon>
        <taxon>Nakamurellaceae</taxon>
        <taxon>Nakamurella</taxon>
    </lineage>
</organism>
<dbReference type="EMBL" id="WLYK01000009">
    <property type="protein sequence ID" value="MTD16458.1"/>
    <property type="molecule type" value="Genomic_DNA"/>
</dbReference>
<feature type="domain" description="HTH luxR-type" evidence="4">
    <location>
        <begin position="4"/>
        <end position="69"/>
    </location>
</feature>
<keyword evidence="3" id="KW-0804">Transcription</keyword>
<keyword evidence="2" id="KW-0238">DNA-binding</keyword>
<reference evidence="5 6" key="1">
    <citation type="submission" date="2019-11" db="EMBL/GenBank/DDBJ databases">
        <authorList>
            <person name="Jiang L.-Q."/>
        </authorList>
    </citation>
    <scope>NUCLEOTIDE SEQUENCE [LARGE SCALE GENOMIC DNA]</scope>
    <source>
        <strain evidence="5 6">YIM 132087</strain>
    </source>
</reference>
<dbReference type="GO" id="GO:0003677">
    <property type="term" value="F:DNA binding"/>
    <property type="evidence" value="ECO:0007669"/>
    <property type="project" value="UniProtKB-KW"/>
</dbReference>
<proteinExistence type="predicted"/>
<dbReference type="InterPro" id="IPR016032">
    <property type="entry name" value="Sig_transdc_resp-reg_C-effctor"/>
</dbReference>
<evidence type="ECO:0000313" key="5">
    <source>
        <dbReference type="EMBL" id="MTD16458.1"/>
    </source>
</evidence>
<evidence type="ECO:0000259" key="4">
    <source>
        <dbReference type="PROSITE" id="PS50043"/>
    </source>
</evidence>
<dbReference type="PANTHER" id="PTHR44688">
    <property type="entry name" value="DNA-BINDING TRANSCRIPTIONAL ACTIVATOR DEVR_DOSR"/>
    <property type="match status" value="1"/>
</dbReference>
<keyword evidence="1" id="KW-0805">Transcription regulation</keyword>
<protein>
    <recommendedName>
        <fullName evidence="4">HTH luxR-type domain-containing protein</fullName>
    </recommendedName>
</protein>
<dbReference type="SUPFAM" id="SSF46894">
    <property type="entry name" value="C-terminal effector domain of the bipartite response regulators"/>
    <property type="match status" value="1"/>
</dbReference>
<name>A0A7K1FQN4_9ACTN</name>
<dbReference type="SMART" id="SM00421">
    <property type="entry name" value="HTH_LUXR"/>
    <property type="match status" value="1"/>
</dbReference>
<dbReference type="InterPro" id="IPR000792">
    <property type="entry name" value="Tscrpt_reg_LuxR_C"/>
</dbReference>
<dbReference type="CDD" id="cd06170">
    <property type="entry name" value="LuxR_C_like"/>
    <property type="match status" value="1"/>
</dbReference>
<keyword evidence="6" id="KW-1185">Reference proteome</keyword>
<dbReference type="Proteomes" id="UP000460221">
    <property type="component" value="Unassembled WGS sequence"/>
</dbReference>
<dbReference type="RefSeq" id="WP_154770433.1">
    <property type="nucleotide sequence ID" value="NZ_WLYK01000009.1"/>
</dbReference>
<evidence type="ECO:0000256" key="2">
    <source>
        <dbReference type="ARBA" id="ARBA00023125"/>
    </source>
</evidence>
<gene>
    <name evidence="5" type="ORF">GIS00_21205</name>
</gene>
<evidence type="ECO:0000256" key="3">
    <source>
        <dbReference type="ARBA" id="ARBA00023163"/>
    </source>
</evidence>
<dbReference type="InterPro" id="IPR036388">
    <property type="entry name" value="WH-like_DNA-bd_sf"/>
</dbReference>
<accession>A0A7K1FQN4</accession>
<sequence>MSTTTAVPAGLTPREDQILELVGDGLTNREIGARLGIAEKTVKNTMTMVLAKLGMHRRSQAAVWVTVRRVTQGRPVPLAG</sequence>
<dbReference type="GO" id="GO:0006355">
    <property type="term" value="P:regulation of DNA-templated transcription"/>
    <property type="evidence" value="ECO:0007669"/>
    <property type="project" value="InterPro"/>
</dbReference>
<evidence type="ECO:0000313" key="6">
    <source>
        <dbReference type="Proteomes" id="UP000460221"/>
    </source>
</evidence>
<dbReference type="PRINTS" id="PR00038">
    <property type="entry name" value="HTHLUXR"/>
</dbReference>
<dbReference type="AlphaFoldDB" id="A0A7K1FQN4"/>
<evidence type="ECO:0000256" key="1">
    <source>
        <dbReference type="ARBA" id="ARBA00023015"/>
    </source>
</evidence>
<dbReference type="Gene3D" id="1.10.10.10">
    <property type="entry name" value="Winged helix-like DNA-binding domain superfamily/Winged helix DNA-binding domain"/>
    <property type="match status" value="1"/>
</dbReference>
<dbReference type="PROSITE" id="PS50043">
    <property type="entry name" value="HTH_LUXR_2"/>
    <property type="match status" value="1"/>
</dbReference>